<dbReference type="GO" id="GO:0003677">
    <property type="term" value="F:DNA binding"/>
    <property type="evidence" value="ECO:0007669"/>
    <property type="project" value="InterPro"/>
</dbReference>
<dbReference type="SUPFAM" id="SSF54160">
    <property type="entry name" value="Chromo domain-like"/>
    <property type="match status" value="1"/>
</dbReference>
<dbReference type="PANTHER" id="PTHR37984:SF15">
    <property type="entry name" value="INTEGRASE CATALYTIC DOMAIN-CONTAINING PROTEIN"/>
    <property type="match status" value="1"/>
</dbReference>
<dbReference type="GO" id="GO:0009007">
    <property type="term" value="F:site-specific DNA-methyltransferase (adenine-specific) activity"/>
    <property type="evidence" value="ECO:0007669"/>
    <property type="project" value="InterPro"/>
</dbReference>
<feature type="region of interest" description="Disordered" evidence="1">
    <location>
        <begin position="121"/>
        <end position="143"/>
    </location>
</feature>
<sequence length="1286" mass="145311">MLAKENSALSITALRKLGNTTSFGLSSNCRRPPSAADTASKFRPAAGKESRQGRAPLGVVDPNKLKERKSNTAKTKEPEPVLAYSGTLTWMDSPQLWMDALHTLQLAETGYEKATLAVQTRSGKLTASSPPSPRKTPVDFSATPKCSEASTRLLEPSDRQDWKFRADMFDFLSKEYGPFEVDACCDLGGKNRQVNRYWTDCLKENWRGLNVWCNPPFSSNHLTIEAVLRKYVEEWRLDPENTSALFVLPDFQSRMPQWRQLFRSAGMRVEYIIPTHDAQGEPVQMCAAPDGALLDLPWPLLVVYAPPARQRVKRERKTSSPPPIVRTGEAASVRDLHQQISGGQFLKALQAEYGRPGPLQTLRKEIQEAPHQRTRDFCVVGDVLWRVSAGRYQLVLGEDSPLREVVLQEAHASVSAGHAGRDKTLERVLRRFWWKGAAEDVRGTLGFILHYLSSVTARNHDAFATFTCKLSKMVHIIPLNFQDSSSEVIARIYFDHIWKLHGTPMKIVSDRDPSFQDAMWKELMRLMGTKVASTTPYNPRSDGQAEHNNRVVEDMLRSFVGSNPEDWDLWCANVEFAINDTRSDVTGFTPFELVLGHSPMSQLDLFLQAAAGQHSKRKGGEGSELGPRWHGPLPITERFFSDQQRELPEIDRGAPVASRLKLPPKWRIHDVFAQHRLKEYRTADEAFALRRQIPTPAKVLVDGQSQTHVSKILARRVKPMKGGKEVEEFLVRWTGYSNAHDSWKTRESLNYGGELEQLTEFEHLRLSREGQAREKALQEVRMQRKQRRERVGALTFLDTSDEVKLTSLDNCLPWEQYCRSADAFVTHLALLGSGVSTRELRLLVLFSGTGSVERSFMSCYPKSTVVTVDHDPRWQPTYAEKVQDWDFKRYAPGYFDVIWASPPCTEYSQAKTTGGNKEREFPLLYTLFPLDCFVNSSSTWNNSPAKPFDWHIVFMHTGAVRWQWARKGTPEPLTSYYGERKPGLDYSWQHIIVHPSGALRRWERNRGGGWFLEDATQLKAPVAPFSLPISRVGIAYWNPTIVIDDDEYHGIPYQGRKPTHSASTNSEDSGTGAVSWSKEKLPDSDDNDDAGVTNSKEKLPDSDDKDDAGVIHDMDTASPKWEPTSPEYDDTEDDVSEFDDLVADDAEEQAEARRLKRLGLQLIMDEKGELHWVPKGTSPTSPVQPDDQPITEQKSEAISEDAPASVVETVHAPPKKPYGSDTGLTSMGENKAGVSEETKRQPRKYPRCWTHEYITQLKYSIRSDSDEEEGLDVAPRRKKAKISKGQ</sequence>
<dbReference type="SMART" id="SM00298">
    <property type="entry name" value="CHROMO"/>
    <property type="match status" value="1"/>
</dbReference>
<protein>
    <recommendedName>
        <fullName evidence="6">Chromo domain-containing protein</fullName>
    </recommendedName>
</protein>
<accession>A0AAE0EUC4</accession>
<evidence type="ECO:0000259" key="2">
    <source>
        <dbReference type="PROSITE" id="PS50013"/>
    </source>
</evidence>
<comment type="caution">
    <text evidence="4">The sequence shown here is derived from an EMBL/GenBank/DDBJ whole genome shotgun (WGS) entry which is preliminary data.</text>
</comment>
<dbReference type="GO" id="GO:0009307">
    <property type="term" value="P:DNA restriction-modification system"/>
    <property type="evidence" value="ECO:0007669"/>
    <property type="project" value="InterPro"/>
</dbReference>
<dbReference type="InterPro" id="IPR041588">
    <property type="entry name" value="Integrase_H2C2"/>
</dbReference>
<dbReference type="InterPro" id="IPR016197">
    <property type="entry name" value="Chromo-like_dom_sf"/>
</dbReference>
<feature type="region of interest" description="Disordered" evidence="1">
    <location>
        <begin position="1053"/>
        <end position="1133"/>
    </location>
</feature>
<dbReference type="InterPro" id="IPR036397">
    <property type="entry name" value="RNaseH_sf"/>
</dbReference>
<dbReference type="PROSITE" id="PS50013">
    <property type="entry name" value="CHROMO_2"/>
    <property type="match status" value="1"/>
</dbReference>
<evidence type="ECO:0000256" key="1">
    <source>
        <dbReference type="SAM" id="MobiDB-lite"/>
    </source>
</evidence>
<dbReference type="InterPro" id="IPR001584">
    <property type="entry name" value="Integrase_cat-core"/>
</dbReference>
<feature type="region of interest" description="Disordered" evidence="1">
    <location>
        <begin position="20"/>
        <end position="78"/>
    </location>
</feature>
<dbReference type="CDD" id="cd00024">
    <property type="entry name" value="CD_CSD"/>
    <property type="match status" value="1"/>
</dbReference>
<dbReference type="InterPro" id="IPR050951">
    <property type="entry name" value="Retrovirus_Pol_polyprotein"/>
</dbReference>
<proteinExistence type="predicted"/>
<dbReference type="GO" id="GO:0015074">
    <property type="term" value="P:DNA integration"/>
    <property type="evidence" value="ECO:0007669"/>
    <property type="project" value="InterPro"/>
</dbReference>
<dbReference type="Pfam" id="PF17921">
    <property type="entry name" value="Integrase_H2C2"/>
    <property type="match status" value="1"/>
</dbReference>
<dbReference type="SUPFAM" id="SSF53098">
    <property type="entry name" value="Ribonuclease H-like"/>
    <property type="match status" value="1"/>
</dbReference>
<feature type="compositionally biased region" description="Basic and acidic residues" evidence="1">
    <location>
        <begin position="1095"/>
        <end position="1115"/>
    </location>
</feature>
<dbReference type="Pfam" id="PF05869">
    <property type="entry name" value="Dam"/>
    <property type="match status" value="1"/>
</dbReference>
<dbReference type="InterPro" id="IPR000953">
    <property type="entry name" value="Chromo/chromo_shadow_dom"/>
</dbReference>
<dbReference type="SUPFAM" id="SSF53335">
    <property type="entry name" value="S-adenosyl-L-methionine-dependent methyltransferases"/>
    <property type="match status" value="1"/>
</dbReference>
<dbReference type="InterPro" id="IPR029063">
    <property type="entry name" value="SAM-dependent_MTases_sf"/>
</dbReference>
<dbReference type="EMBL" id="LGRX02033509">
    <property type="protein sequence ID" value="KAK3240951.1"/>
    <property type="molecule type" value="Genomic_DNA"/>
</dbReference>
<dbReference type="InterPro" id="IPR008593">
    <property type="entry name" value="Dam_MeTrfase"/>
</dbReference>
<name>A0AAE0EUC4_9CHLO</name>
<feature type="compositionally biased region" description="Basic and acidic residues" evidence="1">
    <location>
        <begin position="63"/>
        <end position="78"/>
    </location>
</feature>
<evidence type="ECO:0000313" key="4">
    <source>
        <dbReference type="EMBL" id="KAK3240951.1"/>
    </source>
</evidence>
<organism evidence="4 5">
    <name type="scientific">Cymbomonas tetramitiformis</name>
    <dbReference type="NCBI Taxonomy" id="36881"/>
    <lineage>
        <taxon>Eukaryota</taxon>
        <taxon>Viridiplantae</taxon>
        <taxon>Chlorophyta</taxon>
        <taxon>Pyramimonadophyceae</taxon>
        <taxon>Pyramimonadales</taxon>
        <taxon>Pyramimonadaceae</taxon>
        <taxon>Cymbomonas</taxon>
    </lineage>
</organism>
<evidence type="ECO:0008006" key="6">
    <source>
        <dbReference type="Google" id="ProtNLM"/>
    </source>
</evidence>
<gene>
    <name evidence="4" type="ORF">CYMTET_49242</name>
</gene>
<dbReference type="Gene3D" id="2.40.50.40">
    <property type="match status" value="1"/>
</dbReference>
<feature type="compositionally biased region" description="Basic residues" evidence="1">
    <location>
        <begin position="1276"/>
        <end position="1286"/>
    </location>
</feature>
<keyword evidence="5" id="KW-1185">Reference proteome</keyword>
<dbReference type="Proteomes" id="UP001190700">
    <property type="component" value="Unassembled WGS sequence"/>
</dbReference>
<dbReference type="InterPro" id="IPR023780">
    <property type="entry name" value="Chromo_domain"/>
</dbReference>
<evidence type="ECO:0000259" key="3">
    <source>
        <dbReference type="PROSITE" id="PS50994"/>
    </source>
</evidence>
<feature type="region of interest" description="Disordered" evidence="1">
    <location>
        <begin position="1260"/>
        <end position="1286"/>
    </location>
</feature>
<dbReference type="PANTHER" id="PTHR37984">
    <property type="entry name" value="PROTEIN CBG26694"/>
    <property type="match status" value="1"/>
</dbReference>
<reference evidence="4 5" key="1">
    <citation type="journal article" date="2015" name="Genome Biol. Evol.">
        <title>Comparative Genomics of a Bacterivorous Green Alga Reveals Evolutionary Causalities and Consequences of Phago-Mixotrophic Mode of Nutrition.</title>
        <authorList>
            <person name="Burns J.A."/>
            <person name="Paasch A."/>
            <person name="Narechania A."/>
            <person name="Kim E."/>
        </authorList>
    </citation>
    <scope>NUCLEOTIDE SEQUENCE [LARGE SCALE GENOMIC DNA]</scope>
    <source>
        <strain evidence="4 5">PLY_AMNH</strain>
    </source>
</reference>
<feature type="compositionally biased region" description="Polar residues" evidence="1">
    <location>
        <begin position="20"/>
        <end position="29"/>
    </location>
</feature>
<feature type="domain" description="Chromo" evidence="2">
    <location>
        <begin position="707"/>
        <end position="773"/>
    </location>
</feature>
<evidence type="ECO:0000313" key="5">
    <source>
        <dbReference type="Proteomes" id="UP001190700"/>
    </source>
</evidence>
<dbReference type="Gene3D" id="3.30.420.10">
    <property type="entry name" value="Ribonuclease H-like superfamily/Ribonuclease H"/>
    <property type="match status" value="1"/>
</dbReference>
<dbReference type="PROSITE" id="PS50994">
    <property type="entry name" value="INTEGRASE"/>
    <property type="match status" value="1"/>
</dbReference>
<dbReference type="Gene3D" id="3.40.50.150">
    <property type="entry name" value="Vaccinia Virus protein VP39"/>
    <property type="match status" value="1"/>
</dbReference>
<feature type="compositionally biased region" description="Polar residues" evidence="1">
    <location>
        <begin position="1060"/>
        <end position="1074"/>
    </location>
</feature>
<dbReference type="InterPro" id="IPR012337">
    <property type="entry name" value="RNaseH-like_sf"/>
</dbReference>
<dbReference type="Pfam" id="PF00385">
    <property type="entry name" value="Chromo"/>
    <property type="match status" value="1"/>
</dbReference>
<dbReference type="Gene3D" id="1.10.340.70">
    <property type="match status" value="1"/>
</dbReference>
<feature type="domain" description="Integrase catalytic" evidence="3">
    <location>
        <begin position="435"/>
        <end position="598"/>
    </location>
</feature>
<feature type="region of interest" description="Disordered" evidence="1">
    <location>
        <begin position="1170"/>
        <end position="1243"/>
    </location>
</feature>